<sequence>MAYTRPQPQHHYMPCLSSKLSLRLIKAPACLWHVLSLHPPRSLTIRASSTAAFLAWNWFYAYCVLSSRTLKQRYGIDHNGNPRQDLIRFGDAAIREGKLTKSQLEQTQRMEAASANSVDGYQFFAISGKLRLEDR</sequence>
<dbReference type="SUPFAM" id="SSF161084">
    <property type="entry name" value="MAPEG domain-like"/>
    <property type="match status" value="1"/>
</dbReference>
<gene>
    <name evidence="1" type="ORF">Z518_01360</name>
</gene>
<protein>
    <submittedName>
        <fullName evidence="1">Rhinocladiella mackenziei CBS 650.93 unplaced genomic scaffold supercont1.1, whole genome shotgun sequence</fullName>
    </submittedName>
</protein>
<keyword evidence="2" id="KW-1185">Reference proteome</keyword>
<dbReference type="RefSeq" id="XP_013277414.1">
    <property type="nucleotide sequence ID" value="XM_013421960.1"/>
</dbReference>
<dbReference type="VEuPathDB" id="FungiDB:Z518_01360"/>
<dbReference type="HOGENOM" id="CLU_1886894_0_0_1"/>
<reference evidence="1 2" key="1">
    <citation type="submission" date="2015-01" db="EMBL/GenBank/DDBJ databases">
        <title>The Genome Sequence of Rhinocladiella mackenzie CBS 650.93.</title>
        <authorList>
            <consortium name="The Broad Institute Genomics Platform"/>
            <person name="Cuomo C."/>
            <person name="de Hoog S."/>
            <person name="Gorbushina A."/>
            <person name="Stielow B."/>
            <person name="Teixiera M."/>
            <person name="Abouelleil A."/>
            <person name="Chapman S.B."/>
            <person name="Priest M."/>
            <person name="Young S.K."/>
            <person name="Wortman J."/>
            <person name="Nusbaum C."/>
            <person name="Birren B."/>
        </authorList>
    </citation>
    <scope>NUCLEOTIDE SEQUENCE [LARGE SCALE GENOMIC DNA]</scope>
    <source>
        <strain evidence="1 2">CBS 650.93</strain>
    </source>
</reference>
<organism evidence="1 2">
    <name type="scientific">Rhinocladiella mackenziei CBS 650.93</name>
    <dbReference type="NCBI Taxonomy" id="1442369"/>
    <lineage>
        <taxon>Eukaryota</taxon>
        <taxon>Fungi</taxon>
        <taxon>Dikarya</taxon>
        <taxon>Ascomycota</taxon>
        <taxon>Pezizomycotina</taxon>
        <taxon>Eurotiomycetes</taxon>
        <taxon>Chaetothyriomycetidae</taxon>
        <taxon>Chaetothyriales</taxon>
        <taxon>Herpotrichiellaceae</taxon>
        <taxon>Rhinocladiella</taxon>
    </lineage>
</organism>
<dbReference type="InterPro" id="IPR023352">
    <property type="entry name" value="MAPEG-like_dom_sf"/>
</dbReference>
<dbReference type="AlphaFoldDB" id="A0A0D2HHV8"/>
<dbReference type="OrthoDB" id="2122304at2759"/>
<name>A0A0D2HHV8_9EURO</name>
<dbReference type="GeneID" id="25289431"/>
<dbReference type="EMBL" id="KN847475">
    <property type="protein sequence ID" value="KIX10278.1"/>
    <property type="molecule type" value="Genomic_DNA"/>
</dbReference>
<evidence type="ECO:0000313" key="2">
    <source>
        <dbReference type="Proteomes" id="UP000053617"/>
    </source>
</evidence>
<evidence type="ECO:0000313" key="1">
    <source>
        <dbReference type="EMBL" id="KIX10278.1"/>
    </source>
</evidence>
<accession>A0A0D2HHV8</accession>
<dbReference type="Proteomes" id="UP000053617">
    <property type="component" value="Unassembled WGS sequence"/>
</dbReference>
<proteinExistence type="predicted"/>